<protein>
    <submittedName>
        <fullName evidence="2">Uncharacterized protein</fullName>
    </submittedName>
</protein>
<gene>
    <name evidence="2" type="ORF">R5R35_005631</name>
</gene>
<feature type="region of interest" description="Disordered" evidence="1">
    <location>
        <begin position="1"/>
        <end position="30"/>
    </location>
</feature>
<sequence length="140" mass="14436">MHATRSAARTRRRAARSTSVQQGDKTKTDFSFVATPHGESGCAAGVSCANEVFPGIPSAVVGSLGSVREKIPEVPGRPCVGQRRRGGSGGTVGRVEQRQLASTGEGAAPLSGVSTQGRERWRPPPAGSAAVRWQLVSSAA</sequence>
<dbReference type="EMBL" id="JAZDUA010000268">
    <property type="protein sequence ID" value="KAK7862592.1"/>
    <property type="molecule type" value="Genomic_DNA"/>
</dbReference>
<evidence type="ECO:0000256" key="1">
    <source>
        <dbReference type="SAM" id="MobiDB-lite"/>
    </source>
</evidence>
<name>A0AAN9VJQ0_9ORTH</name>
<evidence type="ECO:0000313" key="3">
    <source>
        <dbReference type="Proteomes" id="UP001378592"/>
    </source>
</evidence>
<dbReference type="Proteomes" id="UP001378592">
    <property type="component" value="Unassembled WGS sequence"/>
</dbReference>
<proteinExistence type="predicted"/>
<evidence type="ECO:0000313" key="2">
    <source>
        <dbReference type="EMBL" id="KAK7862592.1"/>
    </source>
</evidence>
<comment type="caution">
    <text evidence="2">The sequence shown here is derived from an EMBL/GenBank/DDBJ whole genome shotgun (WGS) entry which is preliminary data.</text>
</comment>
<dbReference type="AlphaFoldDB" id="A0AAN9VJQ0"/>
<accession>A0AAN9VJQ0</accession>
<feature type="region of interest" description="Disordered" evidence="1">
    <location>
        <begin position="75"/>
        <end position="129"/>
    </location>
</feature>
<keyword evidence="3" id="KW-1185">Reference proteome</keyword>
<organism evidence="2 3">
    <name type="scientific">Gryllus longicercus</name>
    <dbReference type="NCBI Taxonomy" id="2509291"/>
    <lineage>
        <taxon>Eukaryota</taxon>
        <taxon>Metazoa</taxon>
        <taxon>Ecdysozoa</taxon>
        <taxon>Arthropoda</taxon>
        <taxon>Hexapoda</taxon>
        <taxon>Insecta</taxon>
        <taxon>Pterygota</taxon>
        <taxon>Neoptera</taxon>
        <taxon>Polyneoptera</taxon>
        <taxon>Orthoptera</taxon>
        <taxon>Ensifera</taxon>
        <taxon>Gryllidea</taxon>
        <taxon>Grylloidea</taxon>
        <taxon>Gryllidae</taxon>
        <taxon>Gryllinae</taxon>
        <taxon>Gryllus</taxon>
    </lineage>
</organism>
<reference evidence="2 3" key="1">
    <citation type="submission" date="2024-03" db="EMBL/GenBank/DDBJ databases">
        <title>The genome assembly and annotation of the cricket Gryllus longicercus Weissman &amp; Gray.</title>
        <authorList>
            <person name="Szrajer S."/>
            <person name="Gray D."/>
            <person name="Ylla G."/>
        </authorList>
    </citation>
    <scope>NUCLEOTIDE SEQUENCE [LARGE SCALE GENOMIC DNA]</scope>
    <source>
        <strain evidence="2">DAG 2021-001</strain>
        <tissue evidence="2">Whole body minus gut</tissue>
    </source>
</reference>